<evidence type="ECO:0000256" key="5">
    <source>
        <dbReference type="ARBA" id="ARBA00035114"/>
    </source>
</evidence>
<reference evidence="7" key="2">
    <citation type="submission" date="2025-08" db="UniProtKB">
        <authorList>
            <consortium name="RefSeq"/>
        </authorList>
    </citation>
    <scope>IDENTIFICATION</scope>
    <source>
        <tissue evidence="7">Leaf</tissue>
    </source>
</reference>
<dbReference type="AlphaFoldDB" id="A0A8B8QC04"/>
<comment type="subcellular location">
    <subcellularLocation>
        <location evidence="1">Membrane</location>
        <topology evidence="1">Single-pass membrane protein</topology>
    </subcellularLocation>
</comment>
<protein>
    <submittedName>
        <fullName evidence="7">Protein ROH1-like</fullName>
    </submittedName>
</protein>
<keyword evidence="2" id="KW-0812">Transmembrane</keyword>
<keyword evidence="3" id="KW-1133">Transmembrane helix</keyword>
<dbReference type="RefSeq" id="XP_030544063.1">
    <property type="nucleotide sequence ID" value="XM_030688203.2"/>
</dbReference>
<accession>A0A8B8QC04</accession>
<keyword evidence="4" id="KW-0472">Membrane</keyword>
<sequence>MPATEHQGSYIGRSILSLRRDQAVHSVESSHEATSAELELEAFQKQVTDRFLDLSSAGPDELLSLPWIRKLLDAFLCCQEEFRVILFNHKSQLSKTPMDRSIADFHERSIKALDVCNAIRDGIEQIRQWQKLLEIVLCALDNQKSLSEGQFRRAKKALIDLAIGMLDEKDSGGSGVAAHRNRSFSRNNLTRDHRSLGHFRSLSWSISRSWSAAKQLQSIGNNLYAPRGNEVVATNGLAVPVFTMNSVLLFVTWALVAAIPCQDRGMQVHFSIPRQFAWAAPVLSLHERIVEESKKRERRNACGLLREIHQIERCARTMSELVESAQFPLSTEKEEEVRQRVEDMADVFGAVKDGLDPLEKQVREVFHRIVRSRTEGLDFIGRANHSE</sequence>
<evidence type="ECO:0000256" key="2">
    <source>
        <dbReference type="ARBA" id="ARBA00022692"/>
    </source>
</evidence>
<dbReference type="GeneID" id="115750688"/>
<comment type="similarity">
    <text evidence="5">Belongs to the ROH1 family.</text>
</comment>
<evidence type="ECO:0000313" key="6">
    <source>
        <dbReference type="Proteomes" id="UP000827889"/>
    </source>
</evidence>
<dbReference type="KEGG" id="rarg:115750688"/>
<keyword evidence="6" id="KW-1185">Reference proteome</keyword>
<gene>
    <name evidence="7" type="primary">LOC115750688</name>
</gene>
<proteinExistence type="inferred from homology"/>
<evidence type="ECO:0000256" key="4">
    <source>
        <dbReference type="ARBA" id="ARBA00023136"/>
    </source>
</evidence>
<evidence type="ECO:0000256" key="3">
    <source>
        <dbReference type="ARBA" id="ARBA00022989"/>
    </source>
</evidence>
<dbReference type="Pfam" id="PF05633">
    <property type="entry name" value="ROH1-like"/>
    <property type="match status" value="1"/>
</dbReference>
<organism evidence="6 7">
    <name type="scientific">Rhodamnia argentea</name>
    <dbReference type="NCBI Taxonomy" id="178133"/>
    <lineage>
        <taxon>Eukaryota</taxon>
        <taxon>Viridiplantae</taxon>
        <taxon>Streptophyta</taxon>
        <taxon>Embryophyta</taxon>
        <taxon>Tracheophyta</taxon>
        <taxon>Spermatophyta</taxon>
        <taxon>Magnoliopsida</taxon>
        <taxon>eudicotyledons</taxon>
        <taxon>Gunneridae</taxon>
        <taxon>Pentapetalae</taxon>
        <taxon>rosids</taxon>
        <taxon>malvids</taxon>
        <taxon>Myrtales</taxon>
        <taxon>Myrtaceae</taxon>
        <taxon>Myrtoideae</taxon>
        <taxon>Myrteae</taxon>
        <taxon>Australasian group</taxon>
        <taxon>Rhodamnia</taxon>
    </lineage>
</organism>
<evidence type="ECO:0000313" key="7">
    <source>
        <dbReference type="RefSeq" id="XP_030544063.1"/>
    </source>
</evidence>
<dbReference type="Proteomes" id="UP000827889">
    <property type="component" value="Chromosome 2"/>
</dbReference>
<dbReference type="GO" id="GO:0016020">
    <property type="term" value="C:membrane"/>
    <property type="evidence" value="ECO:0007669"/>
    <property type="project" value="UniProtKB-SubCell"/>
</dbReference>
<name>A0A8B8QC04_9MYRT</name>
<dbReference type="OrthoDB" id="1878996at2759"/>
<evidence type="ECO:0000256" key="1">
    <source>
        <dbReference type="ARBA" id="ARBA00004167"/>
    </source>
</evidence>
<dbReference type="PANTHER" id="PTHR31509">
    <property type="entry name" value="BPS1-LIKE PROTEIN"/>
    <property type="match status" value="1"/>
</dbReference>
<dbReference type="InterPro" id="IPR008511">
    <property type="entry name" value="ROH1-like"/>
</dbReference>
<reference evidence="6" key="1">
    <citation type="submission" date="2025-05" db="UniProtKB">
        <authorList>
            <consortium name="RefSeq"/>
        </authorList>
    </citation>
    <scope>NUCLEOTIDE SEQUENCE [LARGE SCALE GENOMIC DNA]</scope>
</reference>